<dbReference type="AlphaFoldDB" id="B3T1P5"/>
<dbReference type="EMBL" id="EU016577">
    <property type="protein sequence ID" value="ABZ06504.1"/>
    <property type="molecule type" value="Genomic_DNA"/>
</dbReference>
<keyword evidence="1" id="KW-0812">Transmembrane</keyword>
<keyword evidence="1" id="KW-0472">Membrane</keyword>
<sequence>MAKFNSNKGLSIIESLVCLVIIGIGFIAVAQLTSFAIGSMDRSMERTKVNFLSEMIIEDMMGDPDNATNYSFDETCTHNTRSESKLSDVQKNKWRNKLKATNQINVDGKNRTPKCYTGDKKQTIVQSGSVRLNFFTGGLNKQNKHKRKKYLGVVLK</sequence>
<dbReference type="NCBIfam" id="TIGR02532">
    <property type="entry name" value="IV_pilin_GFxxxE"/>
    <property type="match status" value="1"/>
</dbReference>
<evidence type="ECO:0000256" key="1">
    <source>
        <dbReference type="SAM" id="Phobius"/>
    </source>
</evidence>
<dbReference type="InterPro" id="IPR012902">
    <property type="entry name" value="N_methyl_site"/>
</dbReference>
<evidence type="ECO:0000313" key="2">
    <source>
        <dbReference type="EMBL" id="ABZ06504.1"/>
    </source>
</evidence>
<organism evidence="2">
    <name type="scientific">uncultured marine microorganism HF4000_010L19</name>
    <dbReference type="NCBI Taxonomy" id="455518"/>
    <lineage>
        <taxon>unclassified sequences</taxon>
        <taxon>environmental samples</taxon>
    </lineage>
</organism>
<protein>
    <submittedName>
        <fullName evidence="2">Uncharacterized protein</fullName>
    </submittedName>
</protein>
<reference evidence="2" key="1">
    <citation type="journal article" date="2008" name="ISME J.">
        <title>Genomic patterns of recombination, clonal divergence and environment in marine microbial populations.</title>
        <authorList>
            <person name="Konstantinidis K.T."/>
            <person name="Delong E.F."/>
        </authorList>
    </citation>
    <scope>NUCLEOTIDE SEQUENCE</scope>
</reference>
<name>B3T1P5_9ZZZZ</name>
<accession>B3T1P5</accession>
<proteinExistence type="predicted"/>
<keyword evidence="1" id="KW-1133">Transmembrane helix</keyword>
<gene>
    <name evidence="2" type="ORF">ALOHA_HF4000010L19ctg1g18</name>
</gene>
<feature type="transmembrane region" description="Helical" evidence="1">
    <location>
        <begin position="12"/>
        <end position="38"/>
    </location>
</feature>